<evidence type="ECO:0000256" key="1">
    <source>
        <dbReference type="ARBA" id="ARBA00008876"/>
    </source>
</evidence>
<dbReference type="KEGG" id="tnp:Tnap_0321"/>
<comment type="similarity">
    <text evidence="1">Belongs to the class-I fumarase family.</text>
</comment>
<dbReference type="PANTHER" id="PTHR43351">
    <property type="entry name" value="L(+)-TARTRATE DEHYDRATASE SUBUNIT BETA"/>
    <property type="match status" value="1"/>
</dbReference>
<dbReference type="Gene3D" id="3.20.130.10">
    <property type="entry name" value="Fe-S hydro-lyase, tartrate dehydratase beta-type, catalytic domain"/>
    <property type="match status" value="1"/>
</dbReference>
<protein>
    <submittedName>
        <fullName evidence="4">Hydro-lyase, Fe-S type, tartrate/fumarate subfamily, beta subunit</fullName>
    </submittedName>
</protein>
<dbReference type="SUPFAM" id="SSF117457">
    <property type="entry name" value="FumA C-terminal domain-like"/>
    <property type="match status" value="1"/>
</dbReference>
<evidence type="ECO:0000313" key="5">
    <source>
        <dbReference type="Proteomes" id="UP000000940"/>
    </source>
</evidence>
<dbReference type="HOGENOM" id="CLU_098588_2_0_0"/>
<dbReference type="PANTHER" id="PTHR43351:SF2">
    <property type="entry name" value="L(+)-TARTRATE DEHYDRATASE SUBUNIT BETA-RELATED"/>
    <property type="match status" value="1"/>
</dbReference>
<dbReference type="EMBL" id="CP001839">
    <property type="protein sequence ID" value="ADA66425.1"/>
    <property type="molecule type" value="Genomic_DNA"/>
</dbReference>
<evidence type="ECO:0000313" key="4">
    <source>
        <dbReference type="EMBL" id="ADA66425.1"/>
    </source>
</evidence>
<sequence>MRIEDLKAGQEIRYSGKLIVMRDQAQRRLKEIVDRGEEPPVDLRGQIVFYAGPAKTPSGKPVGAIGPTTSARMDDYLEMLFKLGAIATIGKGKRSKKAIEACKKWKRVYFVTPSGTAAALSKRVKKSRVLAFEDLGPEAIYEIEVEDFPLIVAIDSNGNTIFKE</sequence>
<dbReference type="Proteomes" id="UP000000940">
    <property type="component" value="Chromosome"/>
</dbReference>
<keyword evidence="2 4" id="KW-0456">Lyase</keyword>
<dbReference type="InterPro" id="IPR004647">
    <property type="entry name" value="Fe-S_hydro-lyase_TtdB-typ_cat"/>
</dbReference>
<feature type="domain" description="Fe-S hydro-lyase tartrate dehydratase beta-type catalytic" evidence="3">
    <location>
        <begin position="3"/>
        <end position="164"/>
    </location>
</feature>
<name>D2C639_THEP2</name>
<dbReference type="GO" id="GO:0016836">
    <property type="term" value="F:hydro-lyase activity"/>
    <property type="evidence" value="ECO:0007669"/>
    <property type="project" value="InterPro"/>
</dbReference>
<dbReference type="NCBIfam" id="TIGR00723">
    <property type="entry name" value="ttdB_fumA_fumB"/>
    <property type="match status" value="1"/>
</dbReference>
<evidence type="ECO:0000256" key="2">
    <source>
        <dbReference type="ARBA" id="ARBA00023239"/>
    </source>
</evidence>
<organism evidence="4 5">
    <name type="scientific">Thermotoga petrophila (strain ATCC BAA-489 / DSM 13996 / JCM 10882 / RKU-10)</name>
    <name type="common">Thermotoga naphthophila</name>
    <dbReference type="NCBI Taxonomy" id="590168"/>
    <lineage>
        <taxon>Bacteria</taxon>
        <taxon>Thermotogati</taxon>
        <taxon>Thermotogota</taxon>
        <taxon>Thermotogae</taxon>
        <taxon>Thermotogales</taxon>
        <taxon>Thermotogaceae</taxon>
        <taxon>Thermotoga</taxon>
    </lineage>
</organism>
<gene>
    <name evidence="4" type="ordered locus">Tnap_0321</name>
</gene>
<keyword evidence="5" id="KW-1185">Reference proteome</keyword>
<dbReference type="Pfam" id="PF05683">
    <property type="entry name" value="Fumerase_C"/>
    <property type="match status" value="1"/>
</dbReference>
<dbReference type="InterPro" id="IPR036660">
    <property type="entry name" value="Fe-S_hydroAse_TtdB_cat_sf"/>
</dbReference>
<accession>D2C639</accession>
<proteinExistence type="inferred from homology"/>
<evidence type="ECO:0000259" key="3">
    <source>
        <dbReference type="Pfam" id="PF05683"/>
    </source>
</evidence>
<dbReference type="AlphaFoldDB" id="D2C639"/>
<dbReference type="RefSeq" id="WP_004081363.1">
    <property type="nucleotide sequence ID" value="NC_013642.1"/>
</dbReference>
<reference evidence="4 5" key="1">
    <citation type="submission" date="2009-12" db="EMBL/GenBank/DDBJ databases">
        <title>Complete sequence of Thermotoga petrophila RKU-1.</title>
        <authorList>
            <consortium name="US DOE Joint Genome Institute"/>
            <person name="Lucas S."/>
            <person name="Copeland A."/>
            <person name="Lapidus A."/>
            <person name="Glavina del Rio T."/>
            <person name="Dalin E."/>
            <person name="Tice H."/>
            <person name="Bruce D."/>
            <person name="Goodwin L."/>
            <person name="Pitluck S."/>
            <person name="Munk A.C."/>
            <person name="Brettin T."/>
            <person name="Detter J.C."/>
            <person name="Han C."/>
            <person name="Tapia R."/>
            <person name="Larimer F."/>
            <person name="Land M."/>
            <person name="Hauser L."/>
            <person name="Kyrpides N."/>
            <person name="Mikhailova N."/>
            <person name="Nelson K.E."/>
            <person name="Gogarten J.P."/>
            <person name="Noll K.M."/>
        </authorList>
    </citation>
    <scope>NUCLEOTIDE SEQUENCE [LARGE SCALE GENOMIC DNA]</scope>
    <source>
        <strain evidence="5">ATCC BAA-489 / DSM 13996 / JCM 10882 / RKU-10</strain>
    </source>
</reference>